<sequence length="254" mass="26769">MSGIGTAVLTSARTPVSIPVLHAEAQDGKTILVADAESLAAVKINLPHIGTSYSDIPALLQIRSLAPIEQLSVTRAITLISGTLASLPAHYVSTALRARCSGLRLGEVVGHRAASRLLTFTPESCDVLIGDEYSELPIGDILAATPDPLAHEEQAILLDVVDQTAGQWEGFLELKGTARGSKDAADAGSVPLRNIASARPIGIDRHGLTLICHWFDREPATLRVPFPQPVRDGGEALDAVRFLLMAHQVAASSG</sequence>
<dbReference type="RefSeq" id="WP_349640638.1">
    <property type="nucleotide sequence ID" value="NZ_CP090958.1"/>
</dbReference>
<gene>
    <name evidence="2" type="ORF">LWF01_08745</name>
</gene>
<dbReference type="Gene3D" id="3.20.180.10">
    <property type="entry name" value="PNP-oxidase-like"/>
    <property type="match status" value="1"/>
</dbReference>
<organism evidence="2 3">
    <name type="scientific">Saxibacter everestensis</name>
    <dbReference type="NCBI Taxonomy" id="2909229"/>
    <lineage>
        <taxon>Bacteria</taxon>
        <taxon>Bacillati</taxon>
        <taxon>Actinomycetota</taxon>
        <taxon>Actinomycetes</taxon>
        <taxon>Micrococcales</taxon>
        <taxon>Brevibacteriaceae</taxon>
        <taxon>Saxibacter</taxon>
    </lineage>
</organism>
<evidence type="ECO:0000313" key="3">
    <source>
        <dbReference type="Proteomes" id="UP001209083"/>
    </source>
</evidence>
<dbReference type="Proteomes" id="UP001209083">
    <property type="component" value="Chromosome"/>
</dbReference>
<dbReference type="Pfam" id="PF10615">
    <property type="entry name" value="DUF2470"/>
    <property type="match status" value="1"/>
</dbReference>
<proteinExistence type="predicted"/>
<dbReference type="InterPro" id="IPR019595">
    <property type="entry name" value="DUF2470"/>
</dbReference>
<keyword evidence="3" id="KW-1185">Reference proteome</keyword>
<dbReference type="InterPro" id="IPR037119">
    <property type="entry name" value="Haem_oxidase_HugZ-like_sf"/>
</dbReference>
<evidence type="ECO:0000313" key="2">
    <source>
        <dbReference type="EMBL" id="WGW13815.1"/>
    </source>
</evidence>
<dbReference type="EMBL" id="CP090958">
    <property type="protein sequence ID" value="WGW13815.1"/>
    <property type="molecule type" value="Genomic_DNA"/>
</dbReference>
<name>A0ABY8QXR5_9MICO</name>
<evidence type="ECO:0000259" key="1">
    <source>
        <dbReference type="Pfam" id="PF10615"/>
    </source>
</evidence>
<accession>A0ABY8QXR5</accession>
<protein>
    <recommendedName>
        <fullName evidence="1">DUF2470 domain-containing protein</fullName>
    </recommendedName>
</protein>
<reference evidence="2 3" key="1">
    <citation type="submission" date="2023-05" db="EMBL/GenBank/DDBJ databases">
        <title>Lithophilousrod everest ZFBP1038 complete genpme.</title>
        <authorList>
            <person name="Tian M."/>
        </authorList>
    </citation>
    <scope>NUCLEOTIDE SEQUENCE [LARGE SCALE GENOMIC DNA]</scope>
    <source>
        <strain evidence="2 3">ZFBP1038</strain>
    </source>
</reference>
<feature type="domain" description="DUF2470" evidence="1">
    <location>
        <begin position="196"/>
        <end position="236"/>
    </location>
</feature>